<reference evidence="2 3" key="1">
    <citation type="submission" date="2017-07" db="EMBL/GenBank/DDBJ databases">
        <title>The complete genome sequence of Bacillus mesonae strain H20-5, an efficient strain improving plant abiotic stress resistance.</title>
        <authorList>
            <person name="Kim S.Y."/>
            <person name="Song H."/>
            <person name="Sang M.K."/>
            <person name="Weon H.-Y."/>
            <person name="Song J."/>
        </authorList>
    </citation>
    <scope>NUCLEOTIDE SEQUENCE [LARGE SCALE GENOMIC DNA]</scope>
    <source>
        <strain evidence="2 3">H20-5</strain>
    </source>
</reference>
<name>A0A3Q9QU03_9BACI</name>
<evidence type="ECO:0000313" key="2">
    <source>
        <dbReference type="EMBL" id="AZU61639.1"/>
    </source>
</evidence>
<accession>A0A3Q9QU03</accession>
<feature type="transmembrane region" description="Helical" evidence="1">
    <location>
        <begin position="49"/>
        <end position="70"/>
    </location>
</feature>
<keyword evidence="1" id="KW-0472">Membrane</keyword>
<proteinExistence type="predicted"/>
<evidence type="ECO:0000313" key="3">
    <source>
        <dbReference type="Proteomes" id="UP000282892"/>
    </source>
</evidence>
<dbReference type="KEGG" id="nmk:CHR53_10325"/>
<organism evidence="2 3">
    <name type="scientific">Neobacillus mesonae</name>
    <dbReference type="NCBI Taxonomy" id="1193713"/>
    <lineage>
        <taxon>Bacteria</taxon>
        <taxon>Bacillati</taxon>
        <taxon>Bacillota</taxon>
        <taxon>Bacilli</taxon>
        <taxon>Bacillales</taxon>
        <taxon>Bacillaceae</taxon>
        <taxon>Neobacillus</taxon>
    </lineage>
</organism>
<sequence length="80" mass="9666">MNKILSTIFLILIILLGILSLIFVIKMTWFPPTSMGMMMGKNMMLHHMFFWFLQMFLICFLFLMLIMIIWRAMNKNKDKK</sequence>
<dbReference type="EMBL" id="CP022572">
    <property type="protein sequence ID" value="AZU61639.1"/>
    <property type="molecule type" value="Genomic_DNA"/>
</dbReference>
<keyword evidence="3" id="KW-1185">Reference proteome</keyword>
<keyword evidence="1" id="KW-1133">Transmembrane helix</keyword>
<dbReference type="AlphaFoldDB" id="A0A3Q9QU03"/>
<keyword evidence="1" id="KW-0812">Transmembrane</keyword>
<protein>
    <submittedName>
        <fullName evidence="2">Uncharacterized protein</fullName>
    </submittedName>
</protein>
<evidence type="ECO:0000256" key="1">
    <source>
        <dbReference type="SAM" id="Phobius"/>
    </source>
</evidence>
<feature type="transmembrane region" description="Helical" evidence="1">
    <location>
        <begin position="7"/>
        <end position="29"/>
    </location>
</feature>
<gene>
    <name evidence="2" type="ORF">CHR53_10325</name>
</gene>
<dbReference type="Proteomes" id="UP000282892">
    <property type="component" value="Chromosome"/>
</dbReference>